<keyword evidence="3" id="KW-1185">Reference proteome</keyword>
<proteinExistence type="predicted"/>
<feature type="region of interest" description="Disordered" evidence="1">
    <location>
        <begin position="15"/>
        <end position="120"/>
    </location>
</feature>
<comment type="caution">
    <text evidence="2">The sequence shown here is derived from an EMBL/GenBank/DDBJ whole genome shotgun (WGS) entry which is preliminary data.</text>
</comment>
<feature type="compositionally biased region" description="Acidic residues" evidence="1">
    <location>
        <begin position="286"/>
        <end position="299"/>
    </location>
</feature>
<feature type="region of interest" description="Disordered" evidence="1">
    <location>
        <begin position="252"/>
        <end position="306"/>
    </location>
</feature>
<organism evidence="2 3">
    <name type="scientific">Leucocoprinus birnbaumii</name>
    <dbReference type="NCBI Taxonomy" id="56174"/>
    <lineage>
        <taxon>Eukaryota</taxon>
        <taxon>Fungi</taxon>
        <taxon>Dikarya</taxon>
        <taxon>Basidiomycota</taxon>
        <taxon>Agaricomycotina</taxon>
        <taxon>Agaricomycetes</taxon>
        <taxon>Agaricomycetidae</taxon>
        <taxon>Agaricales</taxon>
        <taxon>Agaricineae</taxon>
        <taxon>Agaricaceae</taxon>
        <taxon>Leucocoprinus</taxon>
    </lineage>
</organism>
<dbReference type="AlphaFoldDB" id="A0AAD5YS54"/>
<gene>
    <name evidence="2" type="ORF">NP233_g4124</name>
</gene>
<feature type="compositionally biased region" description="Low complexity" evidence="1">
    <location>
        <begin position="60"/>
        <end position="78"/>
    </location>
</feature>
<evidence type="ECO:0000313" key="2">
    <source>
        <dbReference type="EMBL" id="KAJ3570850.1"/>
    </source>
</evidence>
<dbReference type="Proteomes" id="UP001213000">
    <property type="component" value="Unassembled WGS sequence"/>
</dbReference>
<accession>A0AAD5YS54</accession>
<evidence type="ECO:0000256" key="1">
    <source>
        <dbReference type="SAM" id="MobiDB-lite"/>
    </source>
</evidence>
<feature type="compositionally biased region" description="Acidic residues" evidence="1">
    <location>
        <begin position="263"/>
        <end position="274"/>
    </location>
</feature>
<reference evidence="2" key="1">
    <citation type="submission" date="2022-07" db="EMBL/GenBank/DDBJ databases">
        <title>Genome Sequence of Leucocoprinus birnbaumii.</title>
        <authorList>
            <person name="Buettner E."/>
        </authorList>
    </citation>
    <scope>NUCLEOTIDE SEQUENCE</scope>
    <source>
        <strain evidence="2">VT141</strain>
    </source>
</reference>
<dbReference type="EMBL" id="JANIEX010000215">
    <property type="protein sequence ID" value="KAJ3570850.1"/>
    <property type="molecule type" value="Genomic_DNA"/>
</dbReference>
<evidence type="ECO:0000313" key="3">
    <source>
        <dbReference type="Proteomes" id="UP001213000"/>
    </source>
</evidence>
<feature type="compositionally biased region" description="Polar residues" evidence="1">
    <location>
        <begin position="79"/>
        <end position="96"/>
    </location>
</feature>
<feature type="compositionally biased region" description="Low complexity" evidence="1">
    <location>
        <begin position="25"/>
        <end position="34"/>
    </location>
</feature>
<sequence>MFIPRIKSKLSSLAYDSSDVVASGTETPSPSSESSENHIDAAQKSHPRKTTVSRLSFPFVKSAKSSAPKKAVKPTSPSRPNSVCPTSRAAPSTPLSKQDEGSRTASGPQPQSYSYQPNPQRHDYCHRGYSRHAFAHIKWFWVMREEDWETRSGPVRLNKPQLDESFLETALDDPLASTIESSLRKRKTPLHPVHQPQHELPPMTIHPRRGDLSSLRDPYCIEVDRSFATLPTWTIGKTLWMVDIHLASRDRTSPDAQANDVSDPYDESESESESIDASASSIGYSDDSDETLVDSETESDLSPGGNSSSSIFWDYCVDGKRFMPSQDTYNGSISPIGRGATCVLSDTGVSPSSQWSGFGQSEPTTPVSTPVDGVHSHALLARQTSWATDWYHRWQYLIEVSNRGRLSGGKRGFFISHDADDAIDYFSASPSSSSR</sequence>
<name>A0AAD5YS54_9AGAR</name>
<feature type="compositionally biased region" description="Low complexity" evidence="1">
    <location>
        <begin position="108"/>
        <end position="119"/>
    </location>
</feature>
<protein>
    <submittedName>
        <fullName evidence="2">Uncharacterized protein</fullName>
    </submittedName>
</protein>